<feature type="region of interest" description="Disordered" evidence="1">
    <location>
        <begin position="601"/>
        <end position="651"/>
    </location>
</feature>
<dbReference type="Pfam" id="PF02336">
    <property type="entry name" value="Denso_VP4"/>
    <property type="match status" value="1"/>
</dbReference>
<feature type="region of interest" description="Disordered" evidence="1">
    <location>
        <begin position="117"/>
        <end position="192"/>
    </location>
</feature>
<sequence>MAAEDFAGLGSLHGWFGYLGMRSKQYVEDSMRAQLYPRVGERYSSEEEFDEATRQRWSLREEKDRLVSEMGNRGQDLYSAREKAISAAYRTGGGRRRYGSYLAFRRTQEARNIINHFNAQGPNRGGRIVPYAEPGTSRQRAATSSSDADTDTAPVVRSPVQDSSDDSFLSADSGPSSHGEAMPLGGQDPVMEIGEVDTGTLHTEQSAGGSAGRAGTATGVGAVTIPRPMSGNRIELTFHRRHVYFSYGIATVAIEQTAAIHITTPHAVIPVDFLPLYMSHAEYDKLPLNARIGAARVRVTFLGCRTSFDTGTTITGSATNEYVPIVMTTTGINRKTIGNTVKYTRDPVAPMVPTSTALQLPRDIISNMYSTWVSTAMCVPRHIAAYWVYKVNKGTGSRGHPYGSIETNRFIDLHLGNTVVGTVLHDYEYKCKLGVVQAVNDAYGLVEDEAKRLRTYKTFNNHTFQQQDSTVSTTAGQFIVTAHGEGSESADSYSTWPSSTYYRSLETPGAWTLGGGDLSAHTAQPLITVGIQAVPQLNGSESVSFQNSAIYFAVETTLTVYTSKYHTDFTENDFANYQEEPIFYSDKVGYMSHSTRFDRLHLPNDHGIQRGHDNLRSRRSRPRRDGERAAGNAGRGQTNFGDPEIDIDWTD</sequence>
<reference evidence="2" key="2">
    <citation type="journal article" date="2022" name="Gigascience">
        <title>Parvovirus dark matter in the cloaca of wild birds.</title>
        <authorList>
            <person name="Dai Z."/>
            <person name="Wang H."/>
            <person name="Wu H."/>
            <person name="Zhang Q."/>
            <person name="Ji L."/>
            <person name="Wang X."/>
            <person name="Shen Q."/>
            <person name="Yang S."/>
            <person name="Ma X."/>
            <person name="Shan T."/>
            <person name="Zhang W."/>
        </authorList>
    </citation>
    <scope>NUCLEOTIDE SEQUENCE</scope>
    <source>
        <strain evidence="2">Rfb198par011</strain>
    </source>
</reference>
<name>A0A8A4XCV2_9VIRU</name>
<dbReference type="GO" id="GO:0005198">
    <property type="term" value="F:structural molecule activity"/>
    <property type="evidence" value="ECO:0007669"/>
    <property type="project" value="InterPro"/>
</dbReference>
<feature type="compositionally biased region" description="Low complexity" evidence="1">
    <location>
        <begin position="141"/>
        <end position="153"/>
    </location>
</feature>
<dbReference type="InterPro" id="IPR003433">
    <property type="entry name" value="Capsid_VP4_densovirus"/>
</dbReference>
<reference evidence="2" key="1">
    <citation type="submission" date="2020-09" db="EMBL/GenBank/DDBJ databases">
        <authorList>
            <person name="Dai Z."/>
            <person name="Yang S."/>
            <person name="Zhang W."/>
        </authorList>
    </citation>
    <scope>NUCLEOTIDE SEQUENCE</scope>
    <source>
        <strain evidence="2">Rfb198par011</strain>
    </source>
</reference>
<organism evidence="2">
    <name type="scientific">Tarsiger cyanurus ambidensovirus</name>
    <dbReference type="NCBI Taxonomy" id="2794449"/>
    <lineage>
        <taxon>Viruses</taxon>
        <taxon>Monodnaviria</taxon>
        <taxon>Shotokuvirae</taxon>
        <taxon>Cossaviricota</taxon>
        <taxon>Quintoviricetes</taxon>
        <taxon>Piccovirales</taxon>
        <taxon>Parvoviridae</taxon>
        <taxon>Densovirinae</taxon>
        <taxon>Ambidensovirus</taxon>
    </lineage>
</organism>
<dbReference type="SUPFAM" id="SSF88645">
    <property type="entry name" value="ssDNA viruses"/>
    <property type="match status" value="1"/>
</dbReference>
<evidence type="ECO:0000256" key="1">
    <source>
        <dbReference type="SAM" id="MobiDB-lite"/>
    </source>
</evidence>
<accession>A0A8A4XCV2</accession>
<dbReference type="InterPro" id="IPR016184">
    <property type="entry name" value="Capsid/spike_ssDNA_virus"/>
</dbReference>
<protein>
    <submittedName>
        <fullName evidence="2">VP1 protein</fullName>
    </submittedName>
</protein>
<proteinExistence type="predicted"/>
<dbReference type="EMBL" id="MW046610">
    <property type="protein sequence ID" value="QTE04083.1"/>
    <property type="molecule type" value="Genomic_DNA"/>
</dbReference>
<feature type="compositionally biased region" description="Basic and acidic residues" evidence="1">
    <location>
        <begin position="601"/>
        <end position="616"/>
    </location>
</feature>
<evidence type="ECO:0000313" key="2">
    <source>
        <dbReference type="EMBL" id="QTE04083.1"/>
    </source>
</evidence>